<dbReference type="EMBL" id="BAAANS010000050">
    <property type="protein sequence ID" value="GAA2115157.1"/>
    <property type="molecule type" value="Genomic_DNA"/>
</dbReference>
<name>A0ABP5JDX4_9ACTN</name>
<feature type="compositionally biased region" description="Low complexity" evidence="1">
    <location>
        <begin position="231"/>
        <end position="241"/>
    </location>
</feature>
<organism evidence="2 3">
    <name type="scientific">Kitasatospora saccharophila</name>
    <dbReference type="NCBI Taxonomy" id="407973"/>
    <lineage>
        <taxon>Bacteria</taxon>
        <taxon>Bacillati</taxon>
        <taxon>Actinomycetota</taxon>
        <taxon>Actinomycetes</taxon>
        <taxon>Kitasatosporales</taxon>
        <taxon>Streptomycetaceae</taxon>
        <taxon>Kitasatospora</taxon>
    </lineage>
</organism>
<gene>
    <name evidence="2" type="ORF">GCM10009759_59990</name>
</gene>
<protein>
    <recommendedName>
        <fullName evidence="4">Cobalamin biosynthesis protein CbiX</fullName>
    </recommendedName>
</protein>
<proteinExistence type="predicted"/>
<evidence type="ECO:0000313" key="2">
    <source>
        <dbReference type="EMBL" id="GAA2115157.1"/>
    </source>
</evidence>
<reference evidence="3" key="1">
    <citation type="journal article" date="2019" name="Int. J. Syst. Evol. Microbiol.">
        <title>The Global Catalogue of Microorganisms (GCM) 10K type strain sequencing project: providing services to taxonomists for standard genome sequencing and annotation.</title>
        <authorList>
            <consortium name="The Broad Institute Genomics Platform"/>
            <consortium name="The Broad Institute Genome Sequencing Center for Infectious Disease"/>
            <person name="Wu L."/>
            <person name="Ma J."/>
        </authorList>
    </citation>
    <scope>NUCLEOTIDE SEQUENCE [LARGE SCALE GENOMIC DNA]</scope>
    <source>
        <strain evidence="3">JCM 14559</strain>
    </source>
</reference>
<keyword evidence="3" id="KW-1185">Reference proteome</keyword>
<comment type="caution">
    <text evidence="2">The sequence shown here is derived from an EMBL/GenBank/DDBJ whole genome shotgun (WGS) entry which is preliminary data.</text>
</comment>
<evidence type="ECO:0008006" key="4">
    <source>
        <dbReference type="Google" id="ProtNLM"/>
    </source>
</evidence>
<accession>A0ABP5JDX4</accession>
<dbReference type="Proteomes" id="UP001500897">
    <property type="component" value="Unassembled WGS sequence"/>
</dbReference>
<feature type="region of interest" description="Disordered" evidence="1">
    <location>
        <begin position="231"/>
        <end position="288"/>
    </location>
</feature>
<dbReference type="RefSeq" id="WP_344556630.1">
    <property type="nucleotide sequence ID" value="NZ_BAAANS010000050.1"/>
</dbReference>
<evidence type="ECO:0000256" key="1">
    <source>
        <dbReference type="SAM" id="MobiDB-lite"/>
    </source>
</evidence>
<evidence type="ECO:0000313" key="3">
    <source>
        <dbReference type="Proteomes" id="UP001500897"/>
    </source>
</evidence>
<sequence length="288" mass="29218">MSGTRTRVLAVCGHEAGHGTALRHLAGPATTVVTGGRELHRALAARPAGQDTAVVPMTFGRDPELAADAARAVRALPPGERRGAVVAEPFGTPGHLVGWLRAAASTVPAEAALLLTAPTGDPYQDAELYRVAHLVRRYGRHRLVEGALIGGDPDPAEAVRRCALLGARQVAVLSAAFLPPVPPPAPAGVSVLDTGPLLSPAALAAVLSARAAAAVRRLHDTGEDGTAAALAAAGQHGPAHSHGPDGGHGHHHPHHGPGAGHSHGHAPQSPQAQQHVHPSPLTAARSHL</sequence>